<protein>
    <submittedName>
        <fullName evidence="2">Unannotated protein</fullName>
    </submittedName>
</protein>
<dbReference type="AlphaFoldDB" id="A0A6J6U632"/>
<name>A0A6J6U632_9ZZZZ</name>
<keyword evidence="1" id="KW-0472">Membrane</keyword>
<dbReference type="EMBL" id="CAEZYR010000077">
    <property type="protein sequence ID" value="CAB4754494.1"/>
    <property type="molecule type" value="Genomic_DNA"/>
</dbReference>
<keyword evidence="1" id="KW-1133">Transmembrane helix</keyword>
<feature type="transmembrane region" description="Helical" evidence="1">
    <location>
        <begin position="20"/>
        <end position="37"/>
    </location>
</feature>
<feature type="transmembrane region" description="Helical" evidence="1">
    <location>
        <begin position="57"/>
        <end position="76"/>
    </location>
</feature>
<evidence type="ECO:0000256" key="1">
    <source>
        <dbReference type="SAM" id="Phobius"/>
    </source>
</evidence>
<evidence type="ECO:0000313" key="2">
    <source>
        <dbReference type="EMBL" id="CAB4754494.1"/>
    </source>
</evidence>
<proteinExistence type="predicted"/>
<sequence>MAVPVALLVFMGRRFSAGRMVLRVVPWAAFVFVSFWYTAKQYRNHYPLGVEWPQSFAATHSMVLIAMMVLVADAVLSRAHPASPATSRDPLADPAG</sequence>
<gene>
    <name evidence="2" type="ORF">UFOPK2754_02003</name>
</gene>
<organism evidence="2">
    <name type="scientific">freshwater metagenome</name>
    <dbReference type="NCBI Taxonomy" id="449393"/>
    <lineage>
        <taxon>unclassified sequences</taxon>
        <taxon>metagenomes</taxon>
        <taxon>ecological metagenomes</taxon>
    </lineage>
</organism>
<accession>A0A6J6U632</accession>
<keyword evidence="1" id="KW-0812">Transmembrane</keyword>
<reference evidence="2" key="1">
    <citation type="submission" date="2020-05" db="EMBL/GenBank/DDBJ databases">
        <authorList>
            <person name="Chiriac C."/>
            <person name="Salcher M."/>
            <person name="Ghai R."/>
            <person name="Kavagutti S V."/>
        </authorList>
    </citation>
    <scope>NUCLEOTIDE SEQUENCE</scope>
</reference>